<accession>A0ABR6NXD6</accession>
<sequence>MTFFKRILDALSPQAQPPITPQETPMPNPVKLAIVYYSTYGTNHAMANEAADAARAAGAEVRLLKVQETAPQAVIDTQDAWKAQQERTADVAVASPDDLEWANAILFSAPTRFGGAASQIRAFIDTLGGLWGTGKLADKTFSAMTSAQNPNGGQETTLQTLYITAMHWGAILVPPGYTDPVIFASGGNPYGASVTANGEPLSDADKATIRHQAKRLVDVTAKLQ</sequence>
<protein>
    <submittedName>
        <fullName evidence="3">NAD(P)H dehydrogenase (Quinone)</fullName>
        <ecNumber evidence="3">1.6.5.2</ecNumber>
    </submittedName>
</protein>
<evidence type="ECO:0000313" key="3">
    <source>
        <dbReference type="EMBL" id="MBB6018707.1"/>
    </source>
</evidence>
<dbReference type="PANTHER" id="PTHR30546:SF23">
    <property type="entry name" value="FLAVOPROTEIN-LIKE PROTEIN YCP4-RELATED"/>
    <property type="match status" value="1"/>
</dbReference>
<dbReference type="InterPro" id="IPR010089">
    <property type="entry name" value="Flavoprotein_WrbA-like"/>
</dbReference>
<dbReference type="PROSITE" id="PS50902">
    <property type="entry name" value="FLAVODOXIN_LIKE"/>
    <property type="match status" value="1"/>
</dbReference>
<dbReference type="InterPro" id="IPR029039">
    <property type="entry name" value="Flavoprotein-like_sf"/>
</dbReference>
<gene>
    <name evidence="3" type="ORF">HNQ04_003988</name>
</gene>
<reference evidence="3 4" key="1">
    <citation type="submission" date="2020-08" db="EMBL/GenBank/DDBJ databases">
        <title>Genomic Encyclopedia of Type Strains, Phase IV (KMG-IV): sequencing the most valuable type-strain genomes for metagenomic binning, comparative biology and taxonomic classification.</title>
        <authorList>
            <person name="Goeker M."/>
        </authorList>
    </citation>
    <scope>NUCLEOTIDE SEQUENCE [LARGE SCALE GENOMIC DNA]</scope>
    <source>
        <strain evidence="3 4">DSM 12027</strain>
    </source>
</reference>
<dbReference type="EC" id="1.6.5.2" evidence="3"/>
<dbReference type="SUPFAM" id="SSF52218">
    <property type="entry name" value="Flavoproteins"/>
    <property type="match status" value="1"/>
</dbReference>
<dbReference type="NCBIfam" id="NF002999">
    <property type="entry name" value="PRK03767.1"/>
    <property type="match status" value="1"/>
</dbReference>
<comment type="similarity">
    <text evidence="1">Belongs to the WrbA family.</text>
</comment>
<proteinExistence type="inferred from homology"/>
<name>A0ABR6NXD6_9DEIO</name>
<keyword evidence="3" id="KW-0560">Oxidoreductase</keyword>
<dbReference type="Gene3D" id="3.40.50.360">
    <property type="match status" value="1"/>
</dbReference>
<organism evidence="3 4">
    <name type="scientific">Deinococcus radiopugnans ATCC 19172</name>
    <dbReference type="NCBI Taxonomy" id="585398"/>
    <lineage>
        <taxon>Bacteria</taxon>
        <taxon>Thermotogati</taxon>
        <taxon>Deinococcota</taxon>
        <taxon>Deinococci</taxon>
        <taxon>Deinococcales</taxon>
        <taxon>Deinococcaceae</taxon>
        <taxon>Deinococcus</taxon>
    </lineage>
</organism>
<dbReference type="NCBIfam" id="TIGR01755">
    <property type="entry name" value="flav_wrbA"/>
    <property type="match status" value="1"/>
</dbReference>
<feature type="domain" description="Flavodoxin-like" evidence="2">
    <location>
        <begin position="32"/>
        <end position="217"/>
    </location>
</feature>
<dbReference type="Proteomes" id="UP000629870">
    <property type="component" value="Unassembled WGS sequence"/>
</dbReference>
<dbReference type="GO" id="GO:0003955">
    <property type="term" value="F:NAD(P)H dehydrogenase (quinone) activity"/>
    <property type="evidence" value="ECO:0007669"/>
    <property type="project" value="UniProtKB-EC"/>
</dbReference>
<evidence type="ECO:0000259" key="2">
    <source>
        <dbReference type="PROSITE" id="PS50902"/>
    </source>
</evidence>
<dbReference type="PANTHER" id="PTHR30546">
    <property type="entry name" value="FLAVODOXIN-RELATED PROTEIN WRBA-RELATED"/>
    <property type="match status" value="1"/>
</dbReference>
<evidence type="ECO:0000313" key="4">
    <source>
        <dbReference type="Proteomes" id="UP000629870"/>
    </source>
</evidence>
<keyword evidence="4" id="KW-1185">Reference proteome</keyword>
<dbReference type="InterPro" id="IPR008254">
    <property type="entry name" value="Flavodoxin/NO_synth"/>
</dbReference>
<dbReference type="Pfam" id="PF03358">
    <property type="entry name" value="FMN_red"/>
    <property type="match status" value="1"/>
</dbReference>
<dbReference type="EMBL" id="JACHEW010000039">
    <property type="protein sequence ID" value="MBB6018707.1"/>
    <property type="molecule type" value="Genomic_DNA"/>
</dbReference>
<evidence type="ECO:0000256" key="1">
    <source>
        <dbReference type="ARBA" id="ARBA00006961"/>
    </source>
</evidence>
<dbReference type="InterPro" id="IPR005025">
    <property type="entry name" value="FMN_Rdtase-like_dom"/>
</dbReference>
<comment type="caution">
    <text evidence="3">The sequence shown here is derived from an EMBL/GenBank/DDBJ whole genome shotgun (WGS) entry which is preliminary data.</text>
</comment>